<sequence>MARPRRPSPKSSEYIEDSEDEVHPVSKNVPSSSSIRSSSESIDLPQDPLDPIAAVIIEQYNKELEMERRLLAAGNGDKEDDSEEEESGLDEDEDIDRDEEEIEELSSDGNSGKDKEDLDEAGSPAEEAMSDGRKRGRKAGISGSLKTAKRGRKSTQTPEYPKIELPISLQFYYTCPTEKKILKNRIPARTEIWTFDFTQHHSTFEAQLLERLRKFYHPKQILISDYGISYSIPRIAPNPISIDGINSYPPLVESARRNINKPGPLVIYVVSKFSDQTEKENVENMKNTQSKGKKSKTPKACDIEEANRPHNDNISALQARWECQRSSCKSTYCWIVPEDSSHMHLTFTHFDIWAAAILDGPETATIEKPPNDRRFTVTNDANLGQPTILQSRQARREAAAAPSSLSLNISPDVIALFRPPAPGPASLSSLLLSHDRAPGPHMSITDFVIQARIAPDIATKLSVQGYTDTNALQFAQIEDLKEIGLLPGYIAQLRFAVANWSVSRT</sequence>
<feature type="region of interest" description="Disordered" evidence="1">
    <location>
        <begin position="71"/>
        <end position="159"/>
    </location>
</feature>
<proteinExistence type="predicted"/>
<dbReference type="EMBL" id="JANVFT010000029">
    <property type="protein sequence ID" value="KAJ4495577.1"/>
    <property type="molecule type" value="Genomic_DNA"/>
</dbReference>
<evidence type="ECO:0000256" key="1">
    <source>
        <dbReference type="SAM" id="MobiDB-lite"/>
    </source>
</evidence>
<feature type="compositionally biased region" description="Low complexity" evidence="1">
    <location>
        <begin position="31"/>
        <end position="42"/>
    </location>
</feature>
<name>A0ABQ8VP19_9AGAR</name>
<evidence type="ECO:0000313" key="3">
    <source>
        <dbReference type="Proteomes" id="UP001150217"/>
    </source>
</evidence>
<feature type="region of interest" description="Disordered" evidence="1">
    <location>
        <begin position="279"/>
        <end position="307"/>
    </location>
</feature>
<evidence type="ECO:0008006" key="4">
    <source>
        <dbReference type="Google" id="ProtNLM"/>
    </source>
</evidence>
<feature type="compositionally biased region" description="Acidic residues" evidence="1">
    <location>
        <begin position="78"/>
        <end position="106"/>
    </location>
</feature>
<reference evidence="2" key="1">
    <citation type="submission" date="2022-08" db="EMBL/GenBank/DDBJ databases">
        <title>A Global Phylogenomic Analysis of the Shiitake Genus Lentinula.</title>
        <authorList>
            <consortium name="DOE Joint Genome Institute"/>
            <person name="Sierra-Patev S."/>
            <person name="Min B."/>
            <person name="Naranjo-Ortiz M."/>
            <person name="Looney B."/>
            <person name="Konkel Z."/>
            <person name="Slot J.C."/>
            <person name="Sakamoto Y."/>
            <person name="Steenwyk J.L."/>
            <person name="Rokas A."/>
            <person name="Carro J."/>
            <person name="Camarero S."/>
            <person name="Ferreira P."/>
            <person name="Molpeceres G."/>
            <person name="Ruiz-Duenas F.J."/>
            <person name="Serrano A."/>
            <person name="Henrissat B."/>
            <person name="Drula E."/>
            <person name="Hughes K.W."/>
            <person name="Mata J.L."/>
            <person name="Ishikawa N.K."/>
            <person name="Vargas-Isla R."/>
            <person name="Ushijima S."/>
            <person name="Smith C.A."/>
            <person name="Ahrendt S."/>
            <person name="Andreopoulos W."/>
            <person name="He G."/>
            <person name="Labutti K."/>
            <person name="Lipzen A."/>
            <person name="Ng V."/>
            <person name="Riley R."/>
            <person name="Sandor L."/>
            <person name="Barry K."/>
            <person name="Martinez A.T."/>
            <person name="Xiao Y."/>
            <person name="Gibbons J.G."/>
            <person name="Terashima K."/>
            <person name="Grigoriev I.V."/>
            <person name="Hibbett D.S."/>
        </authorList>
    </citation>
    <scope>NUCLEOTIDE SEQUENCE</scope>
    <source>
        <strain evidence="2">RHP3577 ss4</strain>
    </source>
</reference>
<evidence type="ECO:0000313" key="2">
    <source>
        <dbReference type="EMBL" id="KAJ4495577.1"/>
    </source>
</evidence>
<gene>
    <name evidence="2" type="ORF">C8R41DRAFT_918704</name>
</gene>
<organism evidence="2 3">
    <name type="scientific">Lentinula lateritia</name>
    <dbReference type="NCBI Taxonomy" id="40482"/>
    <lineage>
        <taxon>Eukaryota</taxon>
        <taxon>Fungi</taxon>
        <taxon>Dikarya</taxon>
        <taxon>Basidiomycota</taxon>
        <taxon>Agaricomycotina</taxon>
        <taxon>Agaricomycetes</taxon>
        <taxon>Agaricomycetidae</taxon>
        <taxon>Agaricales</taxon>
        <taxon>Marasmiineae</taxon>
        <taxon>Omphalotaceae</taxon>
        <taxon>Lentinula</taxon>
    </lineage>
</organism>
<feature type="region of interest" description="Disordered" evidence="1">
    <location>
        <begin position="1"/>
        <end position="49"/>
    </location>
</feature>
<keyword evidence="3" id="KW-1185">Reference proteome</keyword>
<protein>
    <recommendedName>
        <fullName evidence="4">SAM domain-containing protein</fullName>
    </recommendedName>
</protein>
<accession>A0ABQ8VP19</accession>
<dbReference type="Proteomes" id="UP001150217">
    <property type="component" value="Unassembled WGS sequence"/>
</dbReference>
<comment type="caution">
    <text evidence="2">The sequence shown here is derived from an EMBL/GenBank/DDBJ whole genome shotgun (WGS) entry which is preliminary data.</text>
</comment>